<name>A0A2P5FXV9_TREOI</name>
<evidence type="ECO:0000313" key="1">
    <source>
        <dbReference type="EMBL" id="POO02587.1"/>
    </source>
</evidence>
<keyword evidence="2" id="KW-1185">Reference proteome</keyword>
<gene>
    <name evidence="1" type="ORF">TorRG33x02_015710</name>
</gene>
<dbReference type="Proteomes" id="UP000237000">
    <property type="component" value="Unassembled WGS sequence"/>
</dbReference>
<reference evidence="2" key="1">
    <citation type="submission" date="2016-06" db="EMBL/GenBank/DDBJ databases">
        <title>Parallel loss of symbiosis genes in relatives of nitrogen-fixing non-legume Parasponia.</title>
        <authorList>
            <person name="Van Velzen R."/>
            <person name="Holmer R."/>
            <person name="Bu F."/>
            <person name="Rutten L."/>
            <person name="Van Zeijl A."/>
            <person name="Liu W."/>
            <person name="Santuari L."/>
            <person name="Cao Q."/>
            <person name="Sharma T."/>
            <person name="Shen D."/>
            <person name="Roswanjaya Y."/>
            <person name="Wardhani T."/>
            <person name="Kalhor M.S."/>
            <person name="Jansen J."/>
            <person name="Van den Hoogen J."/>
            <person name="Gungor B."/>
            <person name="Hartog M."/>
            <person name="Hontelez J."/>
            <person name="Verver J."/>
            <person name="Yang W.-C."/>
            <person name="Schijlen E."/>
            <person name="Repin R."/>
            <person name="Schilthuizen M."/>
            <person name="Schranz E."/>
            <person name="Heidstra R."/>
            <person name="Miyata K."/>
            <person name="Fedorova E."/>
            <person name="Kohlen W."/>
            <person name="Bisseling T."/>
            <person name="Smit S."/>
            <person name="Geurts R."/>
        </authorList>
    </citation>
    <scope>NUCLEOTIDE SEQUENCE [LARGE SCALE GENOMIC DNA]</scope>
    <source>
        <strain evidence="2">cv. RG33-2</strain>
    </source>
</reference>
<protein>
    <submittedName>
        <fullName evidence="1">Uncharacterized protein</fullName>
    </submittedName>
</protein>
<dbReference type="InParanoid" id="A0A2P5FXV9"/>
<evidence type="ECO:0000313" key="2">
    <source>
        <dbReference type="Proteomes" id="UP000237000"/>
    </source>
</evidence>
<comment type="caution">
    <text evidence="1">The sequence shown here is derived from an EMBL/GenBank/DDBJ whole genome shotgun (WGS) entry which is preliminary data.</text>
</comment>
<sequence length="52" mass="5859">MGSYLIGHVLDLAEEIGMTGYVRSGVYTNIYFRDYGCSLSRGSVSFIFWPTQ</sequence>
<organism evidence="1 2">
    <name type="scientific">Trema orientale</name>
    <name type="common">Charcoal tree</name>
    <name type="synonym">Celtis orientalis</name>
    <dbReference type="NCBI Taxonomy" id="63057"/>
    <lineage>
        <taxon>Eukaryota</taxon>
        <taxon>Viridiplantae</taxon>
        <taxon>Streptophyta</taxon>
        <taxon>Embryophyta</taxon>
        <taxon>Tracheophyta</taxon>
        <taxon>Spermatophyta</taxon>
        <taxon>Magnoliopsida</taxon>
        <taxon>eudicotyledons</taxon>
        <taxon>Gunneridae</taxon>
        <taxon>Pentapetalae</taxon>
        <taxon>rosids</taxon>
        <taxon>fabids</taxon>
        <taxon>Rosales</taxon>
        <taxon>Cannabaceae</taxon>
        <taxon>Trema</taxon>
    </lineage>
</organism>
<accession>A0A2P5FXV9</accession>
<dbReference type="EMBL" id="JXTC01000004">
    <property type="protein sequence ID" value="POO02587.1"/>
    <property type="molecule type" value="Genomic_DNA"/>
</dbReference>
<dbReference type="AlphaFoldDB" id="A0A2P5FXV9"/>
<proteinExistence type="predicted"/>
<feature type="non-terminal residue" evidence="1">
    <location>
        <position position="52"/>
    </location>
</feature>